<evidence type="ECO:0000313" key="2">
    <source>
        <dbReference type="Proteomes" id="UP000195152"/>
    </source>
</evidence>
<gene>
    <name evidence="1" type="ORF">BK699_06485</name>
</gene>
<comment type="caution">
    <text evidence="1">The sequence shown here is derived from an EMBL/GenBank/DDBJ whole genome shotgun (WGS) entry which is preliminary data.</text>
</comment>
<reference evidence="1 2" key="1">
    <citation type="submission" date="2016-10" db="EMBL/GenBank/DDBJ databases">
        <title>Comparative genomics of Bacillus thuringiensis reveals a path to pathogens against multiple invertebrate hosts.</title>
        <authorList>
            <person name="Zheng J."/>
            <person name="Gao Q."/>
            <person name="Liu H."/>
            <person name="Peng D."/>
            <person name="Ruan L."/>
            <person name="Sun M."/>
        </authorList>
    </citation>
    <scope>NUCLEOTIDE SEQUENCE [LARGE SCALE GENOMIC DNA]</scope>
    <source>
        <strain evidence="1">BGSC 4AC1</strain>
    </source>
</reference>
<dbReference type="RefSeq" id="WP_000165576.1">
    <property type="nucleotide sequence ID" value="NZ_NFCF01000057.1"/>
</dbReference>
<sequence>MTKPKKDCFIIELKLIVDTWQKDILLKRFEIARKLYNTTLSYATKQYTLMKEAKSYRKQLRCYQKAKKANHPKESKEIAKELDSIRQSFGLSEYQLHAYIKKHQHNYKKHIDSNTSQKIASTVWKSMQDVIFKGTKAHFKPYGMLRSVEGKSNKTGIRFKENRVYWNGLLLPVRFRKNDLFIEESLALHTIKYCRLVKKMIRGKDIFYVQLVMGGIPPAKRINKTGAFRHSYQKKKRVGIDIGPSTIAIVSEETVSIQQLAPDVPLFEREKRRILRKLDRSRRSTNQNNFNKDGTVKRGIKLHWTCSQNYQKTKSLLNELYRKKASYIKEKHGALANSILSLGDEVYIETMHFNGLAKRTKETKTNQQGKFQSKKRFGKSIGNHAPAMLVEIINQKLKYGKQEIQKVNTITFRASQYNHVTNSYEKKKLHQRWSQIGNHLVQRDLYSAFLLMNSDVNLKQTNQNRCIQTFDIFLKLHHQHIESLQQTKKKYPLSMGIL</sequence>
<dbReference type="Proteomes" id="UP000195152">
    <property type="component" value="Unassembled WGS sequence"/>
</dbReference>
<proteinExistence type="predicted"/>
<organism evidence="1 2">
    <name type="scientific">Bacillus thuringiensis serovar mexicanensis</name>
    <dbReference type="NCBI Taxonomy" id="180868"/>
    <lineage>
        <taxon>Bacteria</taxon>
        <taxon>Bacillati</taxon>
        <taxon>Bacillota</taxon>
        <taxon>Bacilli</taxon>
        <taxon>Bacillales</taxon>
        <taxon>Bacillaceae</taxon>
        <taxon>Bacillus</taxon>
        <taxon>Bacillus cereus group</taxon>
    </lineage>
</organism>
<protein>
    <recommendedName>
        <fullName evidence="3">Transposase</fullName>
    </recommendedName>
</protein>
<evidence type="ECO:0000313" key="1">
    <source>
        <dbReference type="EMBL" id="OTW51815.1"/>
    </source>
</evidence>
<dbReference type="AlphaFoldDB" id="A0A242WCC9"/>
<evidence type="ECO:0008006" key="3">
    <source>
        <dbReference type="Google" id="ProtNLM"/>
    </source>
</evidence>
<dbReference type="EMBL" id="NFCF01000057">
    <property type="protein sequence ID" value="OTW51815.1"/>
    <property type="molecule type" value="Genomic_DNA"/>
</dbReference>
<accession>A0A242WCC9</accession>
<name>A0A242WCC9_BACTU</name>